<evidence type="ECO:0000256" key="1">
    <source>
        <dbReference type="SAM" id="MobiDB-lite"/>
    </source>
</evidence>
<keyword evidence="3" id="KW-1185">Reference proteome</keyword>
<comment type="caution">
    <text evidence="2">The sequence shown here is derived from an EMBL/GenBank/DDBJ whole genome shotgun (WGS) entry which is preliminary data.</text>
</comment>
<feature type="region of interest" description="Disordered" evidence="1">
    <location>
        <begin position="1"/>
        <end position="69"/>
    </location>
</feature>
<feature type="compositionally biased region" description="Basic and acidic residues" evidence="1">
    <location>
        <begin position="1"/>
        <end position="21"/>
    </location>
</feature>
<gene>
    <name evidence="2" type="ORF">LKMONMHP_4507</name>
</gene>
<organism evidence="2 3">
    <name type="scientific">Methylobacterium organophilum</name>
    <dbReference type="NCBI Taxonomy" id="410"/>
    <lineage>
        <taxon>Bacteria</taxon>
        <taxon>Pseudomonadati</taxon>
        <taxon>Pseudomonadota</taxon>
        <taxon>Alphaproteobacteria</taxon>
        <taxon>Hyphomicrobiales</taxon>
        <taxon>Methylobacteriaceae</taxon>
        <taxon>Methylobacterium</taxon>
    </lineage>
</organism>
<dbReference type="Proteomes" id="UP001055156">
    <property type="component" value="Unassembled WGS sequence"/>
</dbReference>
<reference evidence="2" key="1">
    <citation type="journal article" date="2021" name="Front. Microbiol.">
        <title>Comprehensive Comparative Genomics and Phenotyping of Methylobacterium Species.</title>
        <authorList>
            <person name="Alessa O."/>
            <person name="Ogura Y."/>
            <person name="Fujitani Y."/>
            <person name="Takami H."/>
            <person name="Hayashi T."/>
            <person name="Sahin N."/>
            <person name="Tani A."/>
        </authorList>
    </citation>
    <scope>NUCLEOTIDE SEQUENCE</scope>
    <source>
        <strain evidence="2">NBRC 15689</strain>
    </source>
</reference>
<protein>
    <submittedName>
        <fullName evidence="2">Uncharacterized protein</fullName>
    </submittedName>
</protein>
<sequence>MSDEHGKPTRETIRRAERDGLADLSVNTSRRPAGSPAGGPPDGRSEGKPAAGTPGGEPLEDQQAPQRRG</sequence>
<proteinExistence type="predicted"/>
<evidence type="ECO:0000313" key="2">
    <source>
        <dbReference type="EMBL" id="GJE29625.1"/>
    </source>
</evidence>
<dbReference type="EMBL" id="BPQV01000017">
    <property type="protein sequence ID" value="GJE29625.1"/>
    <property type="molecule type" value="Genomic_DNA"/>
</dbReference>
<reference evidence="2" key="2">
    <citation type="submission" date="2021-08" db="EMBL/GenBank/DDBJ databases">
        <authorList>
            <person name="Tani A."/>
            <person name="Ola A."/>
            <person name="Ogura Y."/>
            <person name="Katsura K."/>
            <person name="Hayashi T."/>
        </authorList>
    </citation>
    <scope>NUCLEOTIDE SEQUENCE</scope>
    <source>
        <strain evidence="2">NBRC 15689</strain>
    </source>
</reference>
<accession>A0ABQ4TD75</accession>
<evidence type="ECO:0000313" key="3">
    <source>
        <dbReference type="Proteomes" id="UP001055156"/>
    </source>
</evidence>
<name>A0ABQ4TD75_METOR</name>